<gene>
    <name evidence="1" type="ordered locus">Metho_0982</name>
</gene>
<dbReference type="HOGENOM" id="CLU_3057115_0_0_2"/>
<name>L0KVR1_METHD</name>
<dbReference type="AlphaFoldDB" id="L0KVR1"/>
<organism evidence="1 2">
    <name type="scientific">Methanomethylovorans hollandica (strain DSM 15978 / NBRC 107637 / DMS1)</name>
    <dbReference type="NCBI Taxonomy" id="867904"/>
    <lineage>
        <taxon>Archaea</taxon>
        <taxon>Methanobacteriati</taxon>
        <taxon>Methanobacteriota</taxon>
        <taxon>Stenosarchaea group</taxon>
        <taxon>Methanomicrobia</taxon>
        <taxon>Methanosarcinales</taxon>
        <taxon>Methanosarcinaceae</taxon>
        <taxon>Methanomethylovorans</taxon>
    </lineage>
</organism>
<dbReference type="GeneID" id="43009703"/>
<accession>L0KVR1</accession>
<dbReference type="Proteomes" id="UP000010866">
    <property type="component" value="Chromosome"/>
</dbReference>
<protein>
    <submittedName>
        <fullName evidence="1">Uncharacterized protein</fullName>
    </submittedName>
</protein>
<evidence type="ECO:0000313" key="2">
    <source>
        <dbReference type="Proteomes" id="UP000010866"/>
    </source>
</evidence>
<reference evidence="2" key="1">
    <citation type="submission" date="2012-02" db="EMBL/GenBank/DDBJ databases">
        <title>Complete sequence of chromosome of Methanomethylovorans hollandica DSM 15978.</title>
        <authorList>
            <person name="Lucas S."/>
            <person name="Copeland A."/>
            <person name="Lapidus A."/>
            <person name="Glavina del Rio T."/>
            <person name="Dalin E."/>
            <person name="Tice H."/>
            <person name="Bruce D."/>
            <person name="Goodwin L."/>
            <person name="Pitluck S."/>
            <person name="Peters L."/>
            <person name="Mikhailova N."/>
            <person name="Held B."/>
            <person name="Kyrpides N."/>
            <person name="Mavromatis K."/>
            <person name="Ivanova N."/>
            <person name="Brettin T."/>
            <person name="Detter J.C."/>
            <person name="Han C."/>
            <person name="Larimer F."/>
            <person name="Land M."/>
            <person name="Hauser L."/>
            <person name="Markowitz V."/>
            <person name="Cheng J.-F."/>
            <person name="Hugenholtz P."/>
            <person name="Woyke T."/>
            <person name="Wu D."/>
            <person name="Spring S."/>
            <person name="Schroeder M."/>
            <person name="Brambilla E."/>
            <person name="Klenk H.-P."/>
            <person name="Eisen J.A."/>
        </authorList>
    </citation>
    <scope>NUCLEOTIDE SEQUENCE [LARGE SCALE GENOMIC DNA]</scope>
    <source>
        <strain evidence="2">DSM 15978 / NBRC 107637 / DMS1</strain>
    </source>
</reference>
<dbReference type="EMBL" id="CP003362">
    <property type="protein sequence ID" value="AGB49221.1"/>
    <property type="molecule type" value="Genomic_DNA"/>
</dbReference>
<keyword evidence="2" id="KW-1185">Reference proteome</keyword>
<proteinExistence type="predicted"/>
<dbReference type="KEGG" id="mhz:Metho_0982"/>
<sequence>MEKTAETVRPTNTLRKKKDVAASEGTVSITYSELGKKWLKEVEYFTCIDDVNF</sequence>
<evidence type="ECO:0000313" key="1">
    <source>
        <dbReference type="EMBL" id="AGB49221.1"/>
    </source>
</evidence>
<dbReference type="RefSeq" id="WP_015324388.1">
    <property type="nucleotide sequence ID" value="NC_019977.1"/>
</dbReference>